<dbReference type="Gene3D" id="3.40.50.300">
    <property type="entry name" value="P-loop containing nucleotide triphosphate hydrolases"/>
    <property type="match status" value="1"/>
</dbReference>
<keyword evidence="1" id="KW-0813">Transport</keyword>
<gene>
    <name evidence="7" type="ORF">IPV69_12880</name>
</gene>
<keyword evidence="3 7" id="KW-0067">ATP-binding</keyword>
<evidence type="ECO:0000256" key="3">
    <source>
        <dbReference type="ARBA" id="ARBA00022840"/>
    </source>
</evidence>
<reference evidence="7 8" key="1">
    <citation type="submission" date="2020-10" db="EMBL/GenBank/DDBJ databases">
        <title>Wide distribution of Phycisphaera-like planctomycetes from WD2101 soil group in peatlands and genome analysis of the first cultivated representative.</title>
        <authorList>
            <person name="Dedysh S.N."/>
            <person name="Beletsky A.V."/>
            <person name="Ivanova A."/>
            <person name="Kulichevskaya I.S."/>
            <person name="Suzina N.E."/>
            <person name="Philippov D.A."/>
            <person name="Rakitin A.L."/>
            <person name="Mardanov A.V."/>
            <person name="Ravin N.V."/>
        </authorList>
    </citation>
    <scope>NUCLEOTIDE SEQUENCE [LARGE SCALE GENOMIC DNA]</scope>
    <source>
        <strain evidence="7 8">M1803</strain>
    </source>
</reference>
<feature type="domain" description="ABC transporter" evidence="6">
    <location>
        <begin position="2"/>
        <end position="244"/>
    </location>
</feature>
<accession>A0A7M2X5V6</accession>
<evidence type="ECO:0000313" key="8">
    <source>
        <dbReference type="Proteomes" id="UP000593765"/>
    </source>
</evidence>
<evidence type="ECO:0000256" key="4">
    <source>
        <dbReference type="ARBA" id="ARBA00022967"/>
    </source>
</evidence>
<dbReference type="PANTHER" id="PTHR42794:SF1">
    <property type="entry name" value="HEMIN IMPORT ATP-BINDING PROTEIN HMUV"/>
    <property type="match status" value="1"/>
</dbReference>
<dbReference type="Pfam" id="PF00005">
    <property type="entry name" value="ABC_tran"/>
    <property type="match status" value="1"/>
</dbReference>
<dbReference type="PROSITE" id="PS00211">
    <property type="entry name" value="ABC_TRANSPORTER_1"/>
    <property type="match status" value="1"/>
</dbReference>
<dbReference type="GO" id="GO:0005524">
    <property type="term" value="F:ATP binding"/>
    <property type="evidence" value="ECO:0007669"/>
    <property type="project" value="UniProtKB-KW"/>
</dbReference>
<evidence type="ECO:0000256" key="5">
    <source>
        <dbReference type="ARBA" id="ARBA00037066"/>
    </source>
</evidence>
<dbReference type="PROSITE" id="PS50893">
    <property type="entry name" value="ABC_TRANSPORTER_2"/>
    <property type="match status" value="1"/>
</dbReference>
<evidence type="ECO:0000313" key="7">
    <source>
        <dbReference type="EMBL" id="QOV92190.1"/>
    </source>
</evidence>
<dbReference type="InterPro" id="IPR003593">
    <property type="entry name" value="AAA+_ATPase"/>
</dbReference>
<evidence type="ECO:0000256" key="2">
    <source>
        <dbReference type="ARBA" id="ARBA00022741"/>
    </source>
</evidence>
<dbReference type="SMART" id="SM00382">
    <property type="entry name" value="AAA"/>
    <property type="match status" value="1"/>
</dbReference>
<dbReference type="InterPro" id="IPR003439">
    <property type="entry name" value="ABC_transporter-like_ATP-bd"/>
</dbReference>
<keyword evidence="4" id="KW-1278">Translocase</keyword>
<sequence length="269" mass="29476">MIQLKGVGVQRSGRWILRDINWEIPAGACVAILGPNGSGKSTLTRILAGHLWPTAGDVRVLDGHFGESSLPELRKRIRLVQAAGPYDVDAELTCLEVVLTGFFSTIGLYEVVTPSMREKAEGMLRHVGLSHVADHVYATLSSGERVRALIARALVVRPRLLLLDEPTAGLDLLAREQVLATVQRMFEAGAGQPPPTTVMITHHVEELPPATSQILVLSDGRPAMLGSPEQVIRPEVLSAVYRCPVQVRRSGERWYLEVHPDAWEGLLNR</sequence>
<dbReference type="InterPro" id="IPR017871">
    <property type="entry name" value="ABC_transporter-like_CS"/>
</dbReference>
<keyword evidence="2" id="KW-0547">Nucleotide-binding</keyword>
<comment type="function">
    <text evidence="5">Part of the ABC transporter complex HmuTUV involved in hemin import. Responsible for energy coupling to the transport system.</text>
</comment>
<dbReference type="SUPFAM" id="SSF52540">
    <property type="entry name" value="P-loop containing nucleoside triphosphate hydrolases"/>
    <property type="match status" value="1"/>
</dbReference>
<dbReference type="PANTHER" id="PTHR42794">
    <property type="entry name" value="HEMIN IMPORT ATP-BINDING PROTEIN HMUV"/>
    <property type="match status" value="1"/>
</dbReference>
<name>A0A7M2X5V6_9BACT</name>
<dbReference type="Proteomes" id="UP000593765">
    <property type="component" value="Chromosome"/>
</dbReference>
<dbReference type="EMBL" id="CP063458">
    <property type="protein sequence ID" value="QOV92190.1"/>
    <property type="molecule type" value="Genomic_DNA"/>
</dbReference>
<protein>
    <submittedName>
        <fullName evidence="7">ATP-binding cassette domain-containing protein</fullName>
    </submittedName>
</protein>
<dbReference type="InterPro" id="IPR027417">
    <property type="entry name" value="P-loop_NTPase"/>
</dbReference>
<dbReference type="AlphaFoldDB" id="A0A7M2X5V6"/>
<evidence type="ECO:0000259" key="6">
    <source>
        <dbReference type="PROSITE" id="PS50893"/>
    </source>
</evidence>
<evidence type="ECO:0000256" key="1">
    <source>
        <dbReference type="ARBA" id="ARBA00022448"/>
    </source>
</evidence>
<proteinExistence type="predicted"/>
<dbReference type="GO" id="GO:0016887">
    <property type="term" value="F:ATP hydrolysis activity"/>
    <property type="evidence" value="ECO:0007669"/>
    <property type="project" value="InterPro"/>
</dbReference>
<organism evidence="7 8">
    <name type="scientific">Humisphaera borealis</name>
    <dbReference type="NCBI Taxonomy" id="2807512"/>
    <lineage>
        <taxon>Bacteria</taxon>
        <taxon>Pseudomonadati</taxon>
        <taxon>Planctomycetota</taxon>
        <taxon>Phycisphaerae</taxon>
        <taxon>Tepidisphaerales</taxon>
        <taxon>Tepidisphaeraceae</taxon>
        <taxon>Humisphaera</taxon>
    </lineage>
</organism>
<keyword evidence="8" id="KW-1185">Reference proteome</keyword>
<dbReference type="KEGG" id="hbs:IPV69_12880"/>